<proteinExistence type="inferred from homology"/>
<dbReference type="InterPro" id="IPR055170">
    <property type="entry name" value="GFO_IDH_MocA-like_dom"/>
</dbReference>
<dbReference type="InterPro" id="IPR036291">
    <property type="entry name" value="NAD(P)-bd_dom_sf"/>
</dbReference>
<evidence type="ECO:0000259" key="4">
    <source>
        <dbReference type="Pfam" id="PF22725"/>
    </source>
</evidence>
<accession>A0ABQ4KG09</accession>
<keyword evidence="2" id="KW-0560">Oxidoreductase</keyword>
<gene>
    <name evidence="5" type="ORF">J8TS2_07300</name>
</gene>
<sequence length="326" mass="36384">MTEQKIKWGIMGAGNISRKFASDLVQSENAELVAVASKTEGKATAFASEFSIERTYADYAAFVQDQDIEIVYIGTLHTQHKDCALQCLRAGKAVLCEKPFTMDAEEAEELIQVARENNTFLMEAMWTRYLPAIVQAKKWLEEGKIGEVRMLTANFGFDVGWSPNSRLLDKKLGGGAMLDAGIYPISFASFVFGQQPTEIKSSAHIGETGVDEHFSALFEYPDGKTAMLNSGVRLNLANDAFIYGTEGYIRLPNFLFGDGAFLHQSGSEVVEFQDDRKLQGYIFEAEEAMRCLRAGKLESSIMPLEETYDIMKTMDALRKQWGLEYS</sequence>
<dbReference type="PANTHER" id="PTHR22604:SF105">
    <property type="entry name" value="TRANS-1,2-DIHYDROBENZENE-1,2-DIOL DEHYDROGENASE"/>
    <property type="match status" value="1"/>
</dbReference>
<dbReference type="Pfam" id="PF22725">
    <property type="entry name" value="GFO_IDH_MocA_C3"/>
    <property type="match status" value="1"/>
</dbReference>
<feature type="domain" description="Gfo/Idh/MocA-like oxidoreductase N-terminal" evidence="3">
    <location>
        <begin position="6"/>
        <end position="122"/>
    </location>
</feature>
<comment type="caution">
    <text evidence="5">The sequence shown here is derived from an EMBL/GenBank/DDBJ whole genome shotgun (WGS) entry which is preliminary data.</text>
</comment>
<dbReference type="EMBL" id="BORB01000004">
    <property type="protein sequence ID" value="GIN56411.1"/>
    <property type="molecule type" value="Genomic_DNA"/>
</dbReference>
<evidence type="ECO:0000256" key="1">
    <source>
        <dbReference type="ARBA" id="ARBA00010928"/>
    </source>
</evidence>
<feature type="domain" description="GFO/IDH/MocA-like oxidoreductase" evidence="4">
    <location>
        <begin position="134"/>
        <end position="250"/>
    </location>
</feature>
<evidence type="ECO:0000313" key="6">
    <source>
        <dbReference type="Proteomes" id="UP000679950"/>
    </source>
</evidence>
<dbReference type="InterPro" id="IPR000683">
    <property type="entry name" value="Gfo/Idh/MocA-like_OxRdtase_N"/>
</dbReference>
<protein>
    <submittedName>
        <fullName evidence="5">Dehydrogenase</fullName>
    </submittedName>
</protein>
<dbReference type="Gene3D" id="3.40.50.720">
    <property type="entry name" value="NAD(P)-binding Rossmann-like Domain"/>
    <property type="match status" value="1"/>
</dbReference>
<dbReference type="PANTHER" id="PTHR22604">
    <property type="entry name" value="OXIDOREDUCTASES"/>
    <property type="match status" value="1"/>
</dbReference>
<dbReference type="Proteomes" id="UP000679950">
    <property type="component" value="Unassembled WGS sequence"/>
</dbReference>
<dbReference type="Pfam" id="PF01408">
    <property type="entry name" value="GFO_IDH_MocA"/>
    <property type="match status" value="1"/>
</dbReference>
<dbReference type="SUPFAM" id="SSF55347">
    <property type="entry name" value="Glyceraldehyde-3-phosphate dehydrogenase-like, C-terminal domain"/>
    <property type="match status" value="1"/>
</dbReference>
<evidence type="ECO:0000256" key="2">
    <source>
        <dbReference type="ARBA" id="ARBA00023002"/>
    </source>
</evidence>
<dbReference type="Gene3D" id="3.30.360.10">
    <property type="entry name" value="Dihydrodipicolinate Reductase, domain 2"/>
    <property type="match status" value="1"/>
</dbReference>
<reference evidence="5 6" key="1">
    <citation type="submission" date="2021-03" db="EMBL/GenBank/DDBJ databases">
        <title>Antimicrobial resistance genes in bacteria isolated from Japanese honey, and their potential for conferring macrolide and lincosamide resistance in the American foulbrood pathogen Paenibacillus larvae.</title>
        <authorList>
            <person name="Okamoto M."/>
            <person name="Kumagai M."/>
            <person name="Kanamori H."/>
            <person name="Takamatsu D."/>
        </authorList>
    </citation>
    <scope>NUCLEOTIDE SEQUENCE [LARGE SCALE GENOMIC DNA]</scope>
    <source>
        <strain evidence="5 6">J8TS2</strain>
    </source>
</reference>
<dbReference type="InterPro" id="IPR050984">
    <property type="entry name" value="Gfo/Idh/MocA_domain"/>
</dbReference>
<evidence type="ECO:0000259" key="3">
    <source>
        <dbReference type="Pfam" id="PF01408"/>
    </source>
</evidence>
<dbReference type="SUPFAM" id="SSF51735">
    <property type="entry name" value="NAD(P)-binding Rossmann-fold domains"/>
    <property type="match status" value="1"/>
</dbReference>
<evidence type="ECO:0000313" key="5">
    <source>
        <dbReference type="EMBL" id="GIN56411.1"/>
    </source>
</evidence>
<name>A0ABQ4KG09_9BACI</name>
<comment type="similarity">
    <text evidence="1">Belongs to the Gfo/Idh/MocA family.</text>
</comment>
<organism evidence="5 6">
    <name type="scientific">Lederbergia ruris</name>
    <dbReference type="NCBI Taxonomy" id="217495"/>
    <lineage>
        <taxon>Bacteria</taxon>
        <taxon>Bacillati</taxon>
        <taxon>Bacillota</taxon>
        <taxon>Bacilli</taxon>
        <taxon>Bacillales</taxon>
        <taxon>Bacillaceae</taxon>
        <taxon>Lederbergia</taxon>
    </lineage>
</organism>
<keyword evidence="6" id="KW-1185">Reference proteome</keyword>
<dbReference type="RefSeq" id="WP_158322652.1">
    <property type="nucleotide sequence ID" value="NZ_BORB01000004.1"/>
</dbReference>